<evidence type="ECO:0000259" key="8">
    <source>
        <dbReference type="Pfam" id="PF03828"/>
    </source>
</evidence>
<accession>A0A9P7S0R3</accession>
<dbReference type="GO" id="GO:0046872">
    <property type="term" value="F:metal ion binding"/>
    <property type="evidence" value="ECO:0007669"/>
    <property type="project" value="UniProtKB-KW"/>
</dbReference>
<feature type="region of interest" description="Disordered" evidence="7">
    <location>
        <begin position="1"/>
        <end position="101"/>
    </location>
</feature>
<dbReference type="FunFam" id="3.30.460.10:FF:000006">
    <property type="entry name" value="non-canonical poly(A) RNA polymerase PAPD5"/>
    <property type="match status" value="1"/>
</dbReference>
<evidence type="ECO:0000256" key="6">
    <source>
        <dbReference type="ARBA" id="ARBA00022842"/>
    </source>
</evidence>
<dbReference type="EC" id="2.7.7.19" evidence="3"/>
<sequence length="781" mass="86965">MDDPSTPTAGPSRLTPPLLSKTDTTHKRRKKKSKSKNSSAITTETSTPIPSTPDPKGSVIPNSEGDRTRKRKRQSKEKEEKPSTGGNRTGKPDLEGEQVGFKVKGAAEAEFIALVDSDKGEYEGSTYAASSSRKGKEKEKENPVEGGRDRRSRRDRDHDRRRKRSRSRSRSRERDRKRKHRERTPEREWDRGKRRERSRDRDRDRERERERNRNRHPPPGPRSSSSRKTPWLEGLDFDHCKNVAEVLHTEVEAFTKYISPSAVEDEIRQLIVDMVSSAIKSRYPDAQVHPFGSYATKLYLPTGDIDLVVLSETMADQMYHNKHHVLRLLADVMRRKGIADNIQIVAKAKVPLVKFVTRLGGVPVDISINQPNGVGGARIINGFLRDMHVGGGGVEAPGPSSSSSSLPAPLPIDHLPNGGSVALRSLVLVAKMFLAQRGMNEVYTGGLGSYSIVCLVISFLQMHPKIRRGEIDPDKNLGVLLVEFFELYGKFFNYQNTGISIRDGGTYFGKRQRGWVVEWKTGLLCIEDPADYTNDISSGSYNFPKVKATFAGAYEILRTTLYRKSEILSSRVSGTAVRLRDEYRPEDLGVLSYILDVTQDIINQRRVVQEVYDQRTLHKALGVNPRPVVVTTTTSTTRNGDEINGEANLVGQSARAVATKVWSVSSDSDDDDIVYLGSSKGTAKEEDEEGGRYDIGRRSSQPPKKRKKLGNSHSRMVFVIDEDADADDGESVNLDSDAEYDLQFDPAEGDIPGSKPPSSQTQTNGDKRSYWLSKGIGPGGG</sequence>
<evidence type="ECO:0000256" key="2">
    <source>
        <dbReference type="ARBA" id="ARBA00008593"/>
    </source>
</evidence>
<dbReference type="InterPro" id="IPR002058">
    <property type="entry name" value="PAP_assoc"/>
</dbReference>
<dbReference type="Proteomes" id="UP001049176">
    <property type="component" value="Chromosome 5"/>
</dbReference>
<evidence type="ECO:0000256" key="4">
    <source>
        <dbReference type="ARBA" id="ARBA00022679"/>
    </source>
</evidence>
<dbReference type="GO" id="GO:0031123">
    <property type="term" value="P:RNA 3'-end processing"/>
    <property type="evidence" value="ECO:0007669"/>
    <property type="project" value="TreeGrafter"/>
</dbReference>
<dbReference type="GO" id="GO:0071035">
    <property type="term" value="P:nuclear polyadenylation-dependent rRNA catabolic process"/>
    <property type="evidence" value="ECO:0007669"/>
    <property type="project" value="UniProtKB-ARBA"/>
</dbReference>
<dbReference type="PANTHER" id="PTHR23092:SF15">
    <property type="entry name" value="INACTIVE NON-CANONICAL POLY(A) RNA POLYMERASE PROTEIN TRF4-2-RELATED"/>
    <property type="match status" value="1"/>
</dbReference>
<dbReference type="Gene3D" id="3.30.460.10">
    <property type="entry name" value="Beta Polymerase, domain 2"/>
    <property type="match status" value="1"/>
</dbReference>
<dbReference type="InterPro" id="IPR043519">
    <property type="entry name" value="NT_sf"/>
</dbReference>
<protein>
    <recommendedName>
        <fullName evidence="3">polynucleotide adenylyltransferase</fullName>
        <ecNumber evidence="3">2.7.7.19</ecNumber>
    </recommendedName>
</protein>
<comment type="similarity">
    <text evidence="2">Belongs to the DNA polymerase type-B-like family.</text>
</comment>
<feature type="compositionally biased region" description="Basic residues" evidence="7">
    <location>
        <begin position="26"/>
        <end position="35"/>
    </location>
</feature>
<name>A0A9P7S0R3_9AGAR</name>
<evidence type="ECO:0000256" key="5">
    <source>
        <dbReference type="ARBA" id="ARBA00022723"/>
    </source>
</evidence>
<keyword evidence="5" id="KW-0479">Metal-binding</keyword>
<gene>
    <name evidence="10" type="ORF">E1B28_009266</name>
</gene>
<dbReference type="GO" id="GO:0043634">
    <property type="term" value="P:polyadenylation-dependent ncRNA catabolic process"/>
    <property type="evidence" value="ECO:0007669"/>
    <property type="project" value="TreeGrafter"/>
</dbReference>
<keyword evidence="11" id="KW-1185">Reference proteome</keyword>
<dbReference type="GO" id="GO:0031499">
    <property type="term" value="C:TRAMP complex"/>
    <property type="evidence" value="ECO:0007669"/>
    <property type="project" value="UniProtKB-ARBA"/>
</dbReference>
<evidence type="ECO:0000256" key="7">
    <source>
        <dbReference type="SAM" id="MobiDB-lite"/>
    </source>
</evidence>
<evidence type="ECO:0000256" key="1">
    <source>
        <dbReference type="ARBA" id="ARBA00001936"/>
    </source>
</evidence>
<dbReference type="CDD" id="cd05402">
    <property type="entry name" value="NT_PAP_TUTase"/>
    <property type="match status" value="1"/>
</dbReference>
<comment type="caution">
    <text evidence="10">The sequence shown here is derived from an EMBL/GenBank/DDBJ whole genome shotgun (WGS) entry which is preliminary data.</text>
</comment>
<feature type="compositionally biased region" description="Low complexity" evidence="7">
    <location>
        <begin position="36"/>
        <end position="49"/>
    </location>
</feature>
<dbReference type="RefSeq" id="XP_043009435.1">
    <property type="nucleotide sequence ID" value="XM_043154145.1"/>
</dbReference>
<keyword evidence="4" id="KW-0808">Transferase</keyword>
<dbReference type="SUPFAM" id="SSF81301">
    <property type="entry name" value="Nucleotidyltransferase"/>
    <property type="match status" value="1"/>
</dbReference>
<dbReference type="InterPro" id="IPR054708">
    <property type="entry name" value="MTPAP-like_central"/>
</dbReference>
<reference evidence="10" key="1">
    <citation type="journal article" date="2021" name="Genome Biol. Evol.">
        <title>The assembled and annotated genome of the fairy-ring fungus Marasmius oreades.</title>
        <authorList>
            <person name="Hiltunen M."/>
            <person name="Ament-Velasquez S.L."/>
            <person name="Johannesson H."/>
        </authorList>
    </citation>
    <scope>NUCLEOTIDE SEQUENCE</scope>
    <source>
        <strain evidence="10">03SP1</strain>
    </source>
</reference>
<comment type="cofactor">
    <cofactor evidence="1">
        <name>Mn(2+)</name>
        <dbReference type="ChEBI" id="CHEBI:29035"/>
    </cofactor>
</comment>
<dbReference type="PANTHER" id="PTHR23092">
    <property type="entry name" value="POLY(A) RNA POLYMERASE"/>
    <property type="match status" value="1"/>
</dbReference>
<organism evidence="10 11">
    <name type="scientific">Marasmius oreades</name>
    <name type="common">fairy-ring Marasmius</name>
    <dbReference type="NCBI Taxonomy" id="181124"/>
    <lineage>
        <taxon>Eukaryota</taxon>
        <taxon>Fungi</taxon>
        <taxon>Dikarya</taxon>
        <taxon>Basidiomycota</taxon>
        <taxon>Agaricomycotina</taxon>
        <taxon>Agaricomycetes</taxon>
        <taxon>Agaricomycetidae</taxon>
        <taxon>Agaricales</taxon>
        <taxon>Marasmiineae</taxon>
        <taxon>Marasmiaceae</taxon>
        <taxon>Marasmius</taxon>
    </lineage>
</organism>
<feature type="compositionally biased region" description="Basic and acidic residues" evidence="7">
    <location>
        <begin position="134"/>
        <end position="158"/>
    </location>
</feature>
<dbReference type="SUPFAM" id="SSF81631">
    <property type="entry name" value="PAP/OAS1 substrate-binding domain"/>
    <property type="match status" value="1"/>
</dbReference>
<feature type="domain" description="PAP-associated" evidence="8">
    <location>
        <begin position="476"/>
        <end position="534"/>
    </location>
</feature>
<dbReference type="OrthoDB" id="273917at2759"/>
<dbReference type="GO" id="GO:0010629">
    <property type="term" value="P:negative regulation of gene expression"/>
    <property type="evidence" value="ECO:0007669"/>
    <property type="project" value="UniProtKB-ARBA"/>
</dbReference>
<feature type="region of interest" description="Disordered" evidence="7">
    <location>
        <begin position="113"/>
        <end position="230"/>
    </location>
</feature>
<proteinExistence type="inferred from homology"/>
<dbReference type="GO" id="GO:1990817">
    <property type="term" value="F:poly(A) RNA polymerase activity"/>
    <property type="evidence" value="ECO:0007669"/>
    <property type="project" value="UniProtKB-EC"/>
</dbReference>
<feature type="domain" description="Poly(A) RNA polymerase mitochondrial-like central palm" evidence="9">
    <location>
        <begin position="247"/>
        <end position="381"/>
    </location>
</feature>
<dbReference type="EMBL" id="CM032185">
    <property type="protein sequence ID" value="KAG7092965.1"/>
    <property type="molecule type" value="Genomic_DNA"/>
</dbReference>
<feature type="compositionally biased region" description="Basic residues" evidence="7">
    <location>
        <begin position="159"/>
        <end position="182"/>
    </location>
</feature>
<evidence type="ECO:0000313" key="11">
    <source>
        <dbReference type="Proteomes" id="UP001049176"/>
    </source>
</evidence>
<dbReference type="Pfam" id="PF22600">
    <property type="entry name" value="MTPAP-like_central"/>
    <property type="match status" value="1"/>
</dbReference>
<keyword evidence="6" id="KW-0460">Magnesium</keyword>
<dbReference type="GeneID" id="66078342"/>
<feature type="compositionally biased region" description="Acidic residues" evidence="7">
    <location>
        <begin position="720"/>
        <end position="742"/>
    </location>
</feature>
<evidence type="ECO:0000256" key="3">
    <source>
        <dbReference type="ARBA" id="ARBA00012388"/>
    </source>
</evidence>
<feature type="compositionally biased region" description="Basic and acidic residues" evidence="7">
    <location>
        <begin position="183"/>
        <end position="211"/>
    </location>
</feature>
<dbReference type="FunFam" id="1.10.1410.10:FF:000003">
    <property type="entry name" value="non-canonical poly(A) RNA polymerase PAPD7"/>
    <property type="match status" value="1"/>
</dbReference>
<evidence type="ECO:0000313" key="10">
    <source>
        <dbReference type="EMBL" id="KAG7092965.1"/>
    </source>
</evidence>
<dbReference type="InterPro" id="IPR045862">
    <property type="entry name" value="Trf4-like"/>
</dbReference>
<feature type="region of interest" description="Disordered" evidence="7">
    <location>
        <begin position="673"/>
        <end position="781"/>
    </location>
</feature>
<dbReference type="Pfam" id="PF03828">
    <property type="entry name" value="PAP_assoc"/>
    <property type="match status" value="1"/>
</dbReference>
<dbReference type="KEGG" id="more:E1B28_009266"/>
<dbReference type="GO" id="GO:0003729">
    <property type="term" value="F:mRNA binding"/>
    <property type="evidence" value="ECO:0007669"/>
    <property type="project" value="TreeGrafter"/>
</dbReference>
<dbReference type="GO" id="GO:0005730">
    <property type="term" value="C:nucleolus"/>
    <property type="evidence" value="ECO:0007669"/>
    <property type="project" value="TreeGrafter"/>
</dbReference>
<dbReference type="AlphaFoldDB" id="A0A9P7S0R3"/>
<dbReference type="Gene3D" id="1.10.1410.10">
    <property type="match status" value="1"/>
</dbReference>
<evidence type="ECO:0000259" key="9">
    <source>
        <dbReference type="Pfam" id="PF22600"/>
    </source>
</evidence>